<accession>A0A2A4Z3Z1</accession>
<comment type="caution">
    <text evidence="2">The sequence shown here is derived from an EMBL/GenBank/DDBJ whole genome shotgun (WGS) entry which is preliminary data.</text>
</comment>
<dbReference type="InterPro" id="IPR008030">
    <property type="entry name" value="NmrA-like"/>
</dbReference>
<dbReference type="GO" id="GO:0005737">
    <property type="term" value="C:cytoplasm"/>
    <property type="evidence" value="ECO:0007669"/>
    <property type="project" value="TreeGrafter"/>
</dbReference>
<evidence type="ECO:0000259" key="1">
    <source>
        <dbReference type="Pfam" id="PF05368"/>
    </source>
</evidence>
<dbReference type="PANTHER" id="PTHR48079:SF6">
    <property type="entry name" value="NAD(P)-BINDING DOMAIN-CONTAINING PROTEIN-RELATED"/>
    <property type="match status" value="1"/>
</dbReference>
<dbReference type="InterPro" id="IPR036291">
    <property type="entry name" value="NAD(P)-bd_dom_sf"/>
</dbReference>
<dbReference type="Pfam" id="PF05368">
    <property type="entry name" value="NmrA"/>
    <property type="match status" value="1"/>
</dbReference>
<reference key="1">
    <citation type="submission" date="2017-08" db="EMBL/GenBank/DDBJ databases">
        <title>A dynamic microbial community with high functional redundancy inhabits the cold, oxic subseafloor aquifer.</title>
        <authorList>
            <person name="Tully B.J."/>
            <person name="Wheat C.G."/>
            <person name="Glazer B.T."/>
            <person name="Huber J.A."/>
        </authorList>
    </citation>
    <scope>NUCLEOTIDE SEQUENCE [LARGE SCALE GENOMIC DNA]</scope>
</reference>
<feature type="domain" description="NmrA-like" evidence="1">
    <location>
        <begin position="4"/>
        <end position="79"/>
    </location>
</feature>
<dbReference type="PANTHER" id="PTHR48079">
    <property type="entry name" value="PROTEIN YEEZ"/>
    <property type="match status" value="1"/>
</dbReference>
<sequence>MNMKKVLILGATGNFGKAQAQALLDAGWHVHLLLRDLDKFKQDAMCNNVNVSLFKGDAMNVDDLLAAGKGCEAIVHGINMPYDKWAELMPKITDNVMQVAKKLNATILFSGNIYNFSPDDGPIYDEQSPQNPITKKGAFRKRLEQDMAHFAQTQGVQIIVLRAGDYWGPDSSDSSFFKYLVLDNVPKGKIWLSGAKDKKHAWAYLPDLGKIGAALLARKNELDLFEIFHSAGHDLTGMEMVTAVEQIVGKKLKLGKFPWGMIRIIGIFNKAFQEMLEMRFMANVAQSLNQDKLEALLGEVPYTPMDEALKVTFKAHNVDTNF</sequence>
<proteinExistence type="predicted"/>
<gene>
    <name evidence="2" type="ORF">COB13_07385</name>
</gene>
<dbReference type="EMBL" id="NVUS01000007">
    <property type="protein sequence ID" value="PCJ01672.1"/>
    <property type="molecule type" value="Genomic_DNA"/>
</dbReference>
<name>A0A2A4Z3Z1_9PROT</name>
<evidence type="ECO:0000313" key="2">
    <source>
        <dbReference type="EMBL" id="PCJ01672.1"/>
    </source>
</evidence>
<reference evidence="2" key="2">
    <citation type="journal article" date="2018" name="ISME J.">
        <title>A dynamic microbial community with high functional redundancy inhabits the cold, oxic subseafloor aquifer.</title>
        <authorList>
            <person name="Tully B.J."/>
            <person name="Wheat C.G."/>
            <person name="Glazer B.T."/>
            <person name="Huber J.A."/>
        </authorList>
    </citation>
    <scope>NUCLEOTIDE SEQUENCE</scope>
    <source>
        <strain evidence="2">NORP83</strain>
    </source>
</reference>
<dbReference type="Gene3D" id="3.40.50.720">
    <property type="entry name" value="NAD(P)-binding Rossmann-like Domain"/>
    <property type="match status" value="1"/>
</dbReference>
<protein>
    <recommendedName>
        <fullName evidence="1">NmrA-like domain-containing protein</fullName>
    </recommendedName>
</protein>
<dbReference type="SUPFAM" id="SSF51735">
    <property type="entry name" value="NAD(P)-binding Rossmann-fold domains"/>
    <property type="match status" value="1"/>
</dbReference>
<organism evidence="2">
    <name type="scientific">OCS116 cluster bacterium</name>
    <dbReference type="NCBI Taxonomy" id="2030921"/>
    <lineage>
        <taxon>Bacteria</taxon>
        <taxon>Pseudomonadati</taxon>
        <taxon>Pseudomonadota</taxon>
        <taxon>Alphaproteobacteria</taxon>
        <taxon>OCS116 cluster</taxon>
    </lineage>
</organism>
<dbReference type="GO" id="GO:0004029">
    <property type="term" value="F:aldehyde dehydrogenase (NAD+) activity"/>
    <property type="evidence" value="ECO:0007669"/>
    <property type="project" value="TreeGrafter"/>
</dbReference>
<dbReference type="InterPro" id="IPR051783">
    <property type="entry name" value="NAD(P)-dependent_oxidoreduct"/>
</dbReference>
<dbReference type="AlphaFoldDB" id="A0A2A4Z3Z1"/>